<protein>
    <submittedName>
        <fullName evidence="9">Efflux RND transporter periplasmic adaptor subunit</fullName>
    </submittedName>
</protein>
<feature type="transmembrane region" description="Helical" evidence="4">
    <location>
        <begin position="34"/>
        <end position="52"/>
    </location>
</feature>
<dbReference type="InterPro" id="IPR058792">
    <property type="entry name" value="Beta-barrel_RND_2"/>
</dbReference>
<keyword evidence="3" id="KW-0813">Transport</keyword>
<evidence type="ECO:0000256" key="1">
    <source>
        <dbReference type="ARBA" id="ARBA00004196"/>
    </source>
</evidence>
<dbReference type="Gene3D" id="2.40.50.100">
    <property type="match status" value="1"/>
</dbReference>
<evidence type="ECO:0000256" key="4">
    <source>
        <dbReference type="SAM" id="Phobius"/>
    </source>
</evidence>
<evidence type="ECO:0000256" key="3">
    <source>
        <dbReference type="ARBA" id="ARBA00022448"/>
    </source>
</evidence>
<reference evidence="10" key="1">
    <citation type="journal article" date="2019" name="Int. J. Syst. Evol. Microbiol.">
        <title>The Global Catalogue of Microorganisms (GCM) 10K type strain sequencing project: providing services to taxonomists for standard genome sequencing and annotation.</title>
        <authorList>
            <consortium name="The Broad Institute Genomics Platform"/>
            <consortium name="The Broad Institute Genome Sequencing Center for Infectious Disease"/>
            <person name="Wu L."/>
            <person name="Ma J."/>
        </authorList>
    </citation>
    <scope>NUCLEOTIDE SEQUENCE [LARGE SCALE GENOMIC DNA]</scope>
    <source>
        <strain evidence="10">JCM 17066</strain>
    </source>
</reference>
<dbReference type="InterPro" id="IPR058627">
    <property type="entry name" value="MdtA-like_C"/>
</dbReference>
<dbReference type="EMBL" id="JBHSMT010000014">
    <property type="protein sequence ID" value="MFC5474510.1"/>
    <property type="molecule type" value="Genomic_DNA"/>
</dbReference>
<dbReference type="Gene3D" id="1.10.287.470">
    <property type="entry name" value="Helix hairpin bin"/>
    <property type="match status" value="1"/>
</dbReference>
<dbReference type="Pfam" id="PF25967">
    <property type="entry name" value="RND-MFP_C"/>
    <property type="match status" value="1"/>
</dbReference>
<dbReference type="Pfam" id="PF25917">
    <property type="entry name" value="BSH_RND"/>
    <property type="match status" value="1"/>
</dbReference>
<dbReference type="PANTHER" id="PTHR30469">
    <property type="entry name" value="MULTIDRUG RESISTANCE PROTEIN MDTA"/>
    <property type="match status" value="1"/>
</dbReference>
<gene>
    <name evidence="9" type="ORF">ACFPM8_11140</name>
</gene>
<evidence type="ECO:0000256" key="2">
    <source>
        <dbReference type="ARBA" id="ARBA00009477"/>
    </source>
</evidence>
<comment type="subcellular location">
    <subcellularLocation>
        <location evidence="1">Cell envelope</location>
    </subcellularLocation>
</comment>
<accession>A0ABW0M8H9</accession>
<name>A0ABW0M8H9_9BURK</name>
<dbReference type="PANTHER" id="PTHR30469:SF37">
    <property type="entry name" value="RAGD PROTEIN"/>
    <property type="match status" value="1"/>
</dbReference>
<evidence type="ECO:0000313" key="9">
    <source>
        <dbReference type="EMBL" id="MFC5474510.1"/>
    </source>
</evidence>
<dbReference type="NCBIfam" id="TIGR01730">
    <property type="entry name" value="RND_mfp"/>
    <property type="match status" value="1"/>
</dbReference>
<dbReference type="InterPro" id="IPR058625">
    <property type="entry name" value="MdtA-like_BSH"/>
</dbReference>
<dbReference type="InterPro" id="IPR058624">
    <property type="entry name" value="MdtA-like_HH"/>
</dbReference>
<organism evidence="9 10">
    <name type="scientific">Paraherbaspirillum soli</name>
    <dbReference type="NCBI Taxonomy" id="631222"/>
    <lineage>
        <taxon>Bacteria</taxon>
        <taxon>Pseudomonadati</taxon>
        <taxon>Pseudomonadota</taxon>
        <taxon>Betaproteobacteria</taxon>
        <taxon>Burkholderiales</taxon>
        <taxon>Oxalobacteraceae</taxon>
        <taxon>Paraherbaspirillum</taxon>
    </lineage>
</organism>
<evidence type="ECO:0000259" key="5">
    <source>
        <dbReference type="Pfam" id="PF25876"/>
    </source>
</evidence>
<comment type="similarity">
    <text evidence="2">Belongs to the membrane fusion protein (MFP) (TC 8.A.1) family.</text>
</comment>
<dbReference type="Gene3D" id="2.40.30.170">
    <property type="match status" value="1"/>
</dbReference>
<sequence>MNVRDPETLLNRTGEYGDGLALPPVARVQRRARAVGLAVLLLLLGGAAHTAFNHHEDARRLADTTAQNTRQYVNVVKPSATANTVSILLPGTLQGYAESPIYARARGYLLRWHADIGTPVQAGQLLAELDTPEIDHEFAQAAAMREQSAAALGLAKSSLLRWQQLRKRDAVSQQELDERESAYRQSVANLAAADANVERLRQLESFKRIVAPFAGIVTRRNVDIGNLVEAGSGGAGQALFVLTQSDRLRVYVNVPQAYAAGIAVGQQVTVTQAELAKRSFAGTVVHSAAAIDVATRSLKIEVALPNRDGALLPGAYVQVALPKAAQARLEVPGNTLLFRAEGPRIAIVDASGNVHLRPVVIAHDLGQALEIESGIAPGDQLIVNPSDSLTDGDKVLIRKTPAKAAT</sequence>
<keyword evidence="4" id="KW-0472">Membrane</keyword>
<dbReference type="SUPFAM" id="SSF111369">
    <property type="entry name" value="HlyD-like secretion proteins"/>
    <property type="match status" value="1"/>
</dbReference>
<dbReference type="Gene3D" id="2.40.420.20">
    <property type="match status" value="1"/>
</dbReference>
<feature type="domain" description="Multidrug resistance protein MdtA-like C-terminal permuted SH3" evidence="8">
    <location>
        <begin position="346"/>
        <end position="384"/>
    </location>
</feature>
<feature type="domain" description="Multidrug resistance protein MdtA-like alpha-helical hairpin" evidence="5">
    <location>
        <begin position="139"/>
        <end position="198"/>
    </location>
</feature>
<dbReference type="InterPro" id="IPR006143">
    <property type="entry name" value="RND_pump_MFP"/>
</dbReference>
<comment type="caution">
    <text evidence="9">The sequence shown here is derived from an EMBL/GenBank/DDBJ whole genome shotgun (WGS) entry which is preliminary data.</text>
</comment>
<keyword evidence="10" id="KW-1185">Reference proteome</keyword>
<evidence type="ECO:0000259" key="8">
    <source>
        <dbReference type="Pfam" id="PF25967"/>
    </source>
</evidence>
<dbReference type="RefSeq" id="WP_378997614.1">
    <property type="nucleotide sequence ID" value="NZ_JBHSMT010000014.1"/>
</dbReference>
<evidence type="ECO:0000259" key="6">
    <source>
        <dbReference type="Pfam" id="PF25917"/>
    </source>
</evidence>
<dbReference type="Pfam" id="PF25876">
    <property type="entry name" value="HH_MFP_RND"/>
    <property type="match status" value="1"/>
</dbReference>
<dbReference type="Pfam" id="PF25954">
    <property type="entry name" value="Beta-barrel_RND_2"/>
    <property type="match status" value="1"/>
</dbReference>
<dbReference type="Proteomes" id="UP001596045">
    <property type="component" value="Unassembled WGS sequence"/>
</dbReference>
<evidence type="ECO:0000313" key="10">
    <source>
        <dbReference type="Proteomes" id="UP001596045"/>
    </source>
</evidence>
<proteinExistence type="inferred from homology"/>
<keyword evidence="4" id="KW-0812">Transmembrane</keyword>
<feature type="domain" description="CusB-like beta-barrel" evidence="7">
    <location>
        <begin position="251"/>
        <end position="322"/>
    </location>
</feature>
<feature type="domain" description="Multidrug resistance protein MdtA-like barrel-sandwich hybrid" evidence="6">
    <location>
        <begin position="101"/>
        <end position="232"/>
    </location>
</feature>
<keyword evidence="4" id="KW-1133">Transmembrane helix</keyword>
<evidence type="ECO:0000259" key="7">
    <source>
        <dbReference type="Pfam" id="PF25954"/>
    </source>
</evidence>